<feature type="transmembrane region" description="Helical" evidence="6">
    <location>
        <begin position="38"/>
        <end position="58"/>
    </location>
</feature>
<evidence type="ECO:0000256" key="3">
    <source>
        <dbReference type="ARBA" id="ARBA00022692"/>
    </source>
</evidence>
<evidence type="ECO:0000256" key="1">
    <source>
        <dbReference type="ARBA" id="ARBA00004651"/>
    </source>
</evidence>
<feature type="transmembrane region" description="Helical" evidence="6">
    <location>
        <begin position="70"/>
        <end position="94"/>
    </location>
</feature>
<evidence type="ECO:0000256" key="2">
    <source>
        <dbReference type="ARBA" id="ARBA00022475"/>
    </source>
</evidence>
<accession>A0A9D1HVR3</accession>
<name>A0A9D1HVR3_9ACTN</name>
<dbReference type="NCBIfam" id="TIGR00374">
    <property type="entry name" value="flippase-like domain"/>
    <property type="match status" value="1"/>
</dbReference>
<evidence type="ECO:0000256" key="6">
    <source>
        <dbReference type="SAM" id="Phobius"/>
    </source>
</evidence>
<dbReference type="GO" id="GO:0005886">
    <property type="term" value="C:plasma membrane"/>
    <property type="evidence" value="ECO:0007669"/>
    <property type="project" value="UniProtKB-SubCell"/>
</dbReference>
<sequence length="415" mass="45726">MTDSRDFERDTHRRRRGLRTRVANEDENARKARSGAKFLALVVLVYIVYLVVTGQMSSFIDALSSVDKTWVFLACICYVFYFIFGVGAYVVAVWMDPNSPVGIRDLMSVEASGVFFGNLTPMMAGSVPSQIVRLTRTGLDPGEASATQFTRFIMFQFGVVLFAALALIAKLEFFFETYGNIVVLNLIVFAAHALELALLFAVCLCPGIVKRIGNWGIRFLARHKLLRNREHWDEMVNVQVDEFSAAFKAAARHIPGMAVTLLVTMLQLASLYMIPWFVLHTFGHDADFFSCLAAGSMVQMVSTIVPLPGGTGGVESGFALFYGPLFGSAATAGYLVWRIITFFAPTIIAAPLLGLRSNGGESIRHRCDRLVNYIRTGGAVSMRARRRRGSKHSTVSIGMSGAAAKKLTQKQKSKK</sequence>
<dbReference type="Proteomes" id="UP000824078">
    <property type="component" value="Unassembled WGS sequence"/>
</dbReference>
<evidence type="ECO:0000313" key="7">
    <source>
        <dbReference type="EMBL" id="HIU23458.1"/>
    </source>
</evidence>
<feature type="transmembrane region" description="Helical" evidence="6">
    <location>
        <begin position="258"/>
        <end position="279"/>
    </location>
</feature>
<dbReference type="EMBL" id="DVMQ01000003">
    <property type="protein sequence ID" value="HIU23458.1"/>
    <property type="molecule type" value="Genomic_DNA"/>
</dbReference>
<keyword evidence="2" id="KW-1003">Cell membrane</keyword>
<protein>
    <submittedName>
        <fullName evidence="7">Flippase-like domain-containing protein</fullName>
    </submittedName>
</protein>
<proteinExistence type="predicted"/>
<organism evidence="7 8">
    <name type="scientific">Candidatus Coprovicinus avistercoris</name>
    <dbReference type="NCBI Taxonomy" id="2840754"/>
    <lineage>
        <taxon>Bacteria</taxon>
        <taxon>Bacillati</taxon>
        <taxon>Actinomycetota</taxon>
        <taxon>Coriobacteriia</taxon>
        <taxon>Coriobacteriales</taxon>
        <taxon>Coriobacteriaceae</taxon>
        <taxon>Coriobacteriaceae incertae sedis</taxon>
        <taxon>Candidatus Coprovicinus</taxon>
    </lineage>
</organism>
<evidence type="ECO:0000256" key="4">
    <source>
        <dbReference type="ARBA" id="ARBA00022989"/>
    </source>
</evidence>
<gene>
    <name evidence="7" type="ORF">IAD17_00820</name>
</gene>
<dbReference type="PANTHER" id="PTHR37693">
    <property type="entry name" value="PHOSPHATIDYLGLYCEROL LYSYLTRANSFERASE"/>
    <property type="match status" value="1"/>
</dbReference>
<dbReference type="AlphaFoldDB" id="A0A9D1HVR3"/>
<evidence type="ECO:0000313" key="8">
    <source>
        <dbReference type="Proteomes" id="UP000824078"/>
    </source>
</evidence>
<keyword evidence="4 6" id="KW-1133">Transmembrane helix</keyword>
<comment type="subcellular location">
    <subcellularLocation>
        <location evidence="1">Cell membrane</location>
        <topology evidence="1">Multi-pass membrane protein</topology>
    </subcellularLocation>
</comment>
<feature type="transmembrane region" description="Helical" evidence="6">
    <location>
        <begin position="181"/>
        <end position="209"/>
    </location>
</feature>
<reference evidence="7" key="2">
    <citation type="journal article" date="2021" name="PeerJ">
        <title>Extensive microbial diversity within the chicken gut microbiome revealed by metagenomics and culture.</title>
        <authorList>
            <person name="Gilroy R."/>
            <person name="Ravi A."/>
            <person name="Getino M."/>
            <person name="Pursley I."/>
            <person name="Horton D.L."/>
            <person name="Alikhan N.F."/>
            <person name="Baker D."/>
            <person name="Gharbi K."/>
            <person name="Hall N."/>
            <person name="Watson M."/>
            <person name="Adriaenssens E.M."/>
            <person name="Foster-Nyarko E."/>
            <person name="Jarju S."/>
            <person name="Secka A."/>
            <person name="Antonio M."/>
            <person name="Oren A."/>
            <person name="Chaudhuri R.R."/>
            <person name="La Ragione R."/>
            <person name="Hildebrand F."/>
            <person name="Pallen M.J."/>
        </authorList>
    </citation>
    <scope>NUCLEOTIDE SEQUENCE</scope>
    <source>
        <strain evidence="7">ChiHjej12B11-29160</strain>
    </source>
</reference>
<feature type="transmembrane region" description="Helical" evidence="6">
    <location>
        <begin position="152"/>
        <end position="169"/>
    </location>
</feature>
<keyword evidence="5 6" id="KW-0472">Membrane</keyword>
<dbReference type="Pfam" id="PF03706">
    <property type="entry name" value="LPG_synthase_TM"/>
    <property type="match status" value="1"/>
</dbReference>
<reference evidence="7" key="1">
    <citation type="submission" date="2020-10" db="EMBL/GenBank/DDBJ databases">
        <authorList>
            <person name="Gilroy R."/>
        </authorList>
    </citation>
    <scope>NUCLEOTIDE SEQUENCE</scope>
    <source>
        <strain evidence="7">ChiHjej12B11-29160</strain>
    </source>
</reference>
<keyword evidence="3 6" id="KW-0812">Transmembrane</keyword>
<feature type="transmembrane region" description="Helical" evidence="6">
    <location>
        <begin position="335"/>
        <end position="355"/>
    </location>
</feature>
<evidence type="ECO:0000256" key="5">
    <source>
        <dbReference type="ARBA" id="ARBA00023136"/>
    </source>
</evidence>
<dbReference type="PANTHER" id="PTHR37693:SF1">
    <property type="entry name" value="INTEGRAL MEMBRANE PROTEIN"/>
    <property type="match status" value="1"/>
</dbReference>
<dbReference type="InterPro" id="IPR022791">
    <property type="entry name" value="L-PG_synthase/AglD"/>
</dbReference>
<comment type="caution">
    <text evidence="7">The sequence shown here is derived from an EMBL/GenBank/DDBJ whole genome shotgun (WGS) entry which is preliminary data.</text>
</comment>